<dbReference type="GO" id="GO:0009318">
    <property type="term" value="C:exodeoxyribonuclease VII complex"/>
    <property type="evidence" value="ECO:0007669"/>
    <property type="project" value="InterPro"/>
</dbReference>
<dbReference type="AlphaFoldDB" id="A0A0W8E8R0"/>
<dbReference type="Pfam" id="PF13742">
    <property type="entry name" value="tRNA_anti_2"/>
    <property type="match status" value="1"/>
</dbReference>
<gene>
    <name evidence="7" type="ORF">ASZ90_017501</name>
</gene>
<dbReference type="EC" id="3.1.11.6" evidence="7"/>
<keyword evidence="1" id="KW-0963">Cytoplasm</keyword>
<evidence type="ECO:0000259" key="6">
    <source>
        <dbReference type="Pfam" id="PF13742"/>
    </source>
</evidence>
<keyword evidence="2" id="KW-0540">Nuclease</keyword>
<keyword evidence="4" id="KW-0269">Exonuclease</keyword>
<dbReference type="CDD" id="cd04489">
    <property type="entry name" value="ExoVII_LU_OBF"/>
    <property type="match status" value="1"/>
</dbReference>
<evidence type="ECO:0000256" key="3">
    <source>
        <dbReference type="ARBA" id="ARBA00022801"/>
    </source>
</evidence>
<reference evidence="7" key="1">
    <citation type="journal article" date="2015" name="Proc. Natl. Acad. Sci. U.S.A.">
        <title>Networks of energetic and metabolic interactions define dynamics in microbial communities.</title>
        <authorList>
            <person name="Embree M."/>
            <person name="Liu J.K."/>
            <person name="Al-Bassam M.M."/>
            <person name="Zengler K."/>
        </authorList>
    </citation>
    <scope>NUCLEOTIDE SEQUENCE</scope>
</reference>
<dbReference type="NCBIfam" id="TIGR00237">
    <property type="entry name" value="xseA"/>
    <property type="match status" value="1"/>
</dbReference>
<dbReference type="PANTHER" id="PTHR30008:SF0">
    <property type="entry name" value="EXODEOXYRIBONUCLEASE 7 LARGE SUBUNIT"/>
    <property type="match status" value="1"/>
</dbReference>
<dbReference type="Pfam" id="PF02601">
    <property type="entry name" value="Exonuc_VII_L"/>
    <property type="match status" value="1"/>
</dbReference>
<dbReference type="GO" id="GO:0006308">
    <property type="term" value="P:DNA catabolic process"/>
    <property type="evidence" value="ECO:0007669"/>
    <property type="project" value="InterPro"/>
</dbReference>
<evidence type="ECO:0000256" key="4">
    <source>
        <dbReference type="ARBA" id="ARBA00022839"/>
    </source>
</evidence>
<evidence type="ECO:0000256" key="1">
    <source>
        <dbReference type="ARBA" id="ARBA00022490"/>
    </source>
</evidence>
<feature type="domain" description="OB-fold nucleic acid binding" evidence="6">
    <location>
        <begin position="5"/>
        <end position="101"/>
    </location>
</feature>
<dbReference type="GO" id="GO:0003676">
    <property type="term" value="F:nucleic acid binding"/>
    <property type="evidence" value="ECO:0007669"/>
    <property type="project" value="InterPro"/>
</dbReference>
<dbReference type="InterPro" id="IPR003753">
    <property type="entry name" value="Exonuc_VII_L"/>
</dbReference>
<feature type="domain" description="Exonuclease VII large subunit C-terminal" evidence="5">
    <location>
        <begin position="124"/>
        <end position="337"/>
    </location>
</feature>
<dbReference type="InterPro" id="IPR020579">
    <property type="entry name" value="Exonuc_VII_lsu_C"/>
</dbReference>
<evidence type="ECO:0000259" key="5">
    <source>
        <dbReference type="Pfam" id="PF02601"/>
    </source>
</evidence>
<evidence type="ECO:0000256" key="2">
    <source>
        <dbReference type="ARBA" id="ARBA00022722"/>
    </source>
</evidence>
<proteinExistence type="inferred from homology"/>
<dbReference type="HAMAP" id="MF_00378">
    <property type="entry name" value="Exonuc_7_L"/>
    <property type="match status" value="1"/>
</dbReference>
<dbReference type="InterPro" id="IPR025824">
    <property type="entry name" value="OB-fold_nuc-bd_dom"/>
</dbReference>
<keyword evidence="3 7" id="KW-0378">Hydrolase</keyword>
<dbReference type="PANTHER" id="PTHR30008">
    <property type="entry name" value="EXODEOXYRIBONUCLEASE 7 LARGE SUBUNIT"/>
    <property type="match status" value="1"/>
</dbReference>
<sequence>MQSFISVSELNDYISGLLAADEFLSDFWMRGEISGFKYYRQSGHMYFTLKDQETAVSCVMFKSRNQGLKFDPEDGLEVLVRVYVSVYPKQGKYQVYVQEMQPYGRGGLYLQLEQLKKKLEAKGYFAPEKKKTIPEMVACVGIVTSQDGAALKDILRVIKQRHSSCQVVLVHSSVQGETAPIELAEGLKLINAHGQAQVIIIGRGGGSLEDLMAFNTEIVVKAIYESAIPVISAVGHEIDFSLADMAADIRAATPTQAASIAVPDISQLKRELEKHQQRLNRIIERRIGHYSETLDRLMLKKIWKEPHIIINEKKRKVTEQQDQINRLAADMIQNRKHRCCLAIEALDNLSPLKVLQRGYAVTYKEGKILRQAGAAQIGDYLKIILNDGKLGVQIMDKEMFSNEENEI</sequence>
<evidence type="ECO:0000313" key="7">
    <source>
        <dbReference type="EMBL" id="KUG05012.1"/>
    </source>
</evidence>
<accession>A0A0W8E8R0</accession>
<organism evidence="7">
    <name type="scientific">hydrocarbon metagenome</name>
    <dbReference type="NCBI Taxonomy" id="938273"/>
    <lineage>
        <taxon>unclassified sequences</taxon>
        <taxon>metagenomes</taxon>
        <taxon>ecological metagenomes</taxon>
    </lineage>
</organism>
<dbReference type="GO" id="GO:0008855">
    <property type="term" value="F:exodeoxyribonuclease VII activity"/>
    <property type="evidence" value="ECO:0007669"/>
    <property type="project" value="UniProtKB-EC"/>
</dbReference>
<protein>
    <submittedName>
        <fullName evidence="7">Exodeoxyribonuclease vii large subunit</fullName>
        <ecNumber evidence="7">3.1.11.6</ecNumber>
    </submittedName>
</protein>
<comment type="caution">
    <text evidence="7">The sequence shown here is derived from an EMBL/GenBank/DDBJ whole genome shotgun (WGS) entry which is preliminary data.</text>
</comment>
<dbReference type="EMBL" id="LNQE01001831">
    <property type="protein sequence ID" value="KUG05012.1"/>
    <property type="molecule type" value="Genomic_DNA"/>
</dbReference>
<name>A0A0W8E8R0_9ZZZZ</name>